<gene>
    <name evidence="1" type="ORF">Patl1_04438</name>
</gene>
<reference evidence="2" key="1">
    <citation type="journal article" date="2023" name="G3 (Bethesda)">
        <title>Genome assembly and association tests identify interacting loci associated with vigor, precocity, and sex in interspecific pistachio rootstocks.</title>
        <authorList>
            <person name="Palmer W."/>
            <person name="Jacygrad E."/>
            <person name="Sagayaradj S."/>
            <person name="Cavanaugh K."/>
            <person name="Han R."/>
            <person name="Bertier L."/>
            <person name="Beede B."/>
            <person name="Kafkas S."/>
            <person name="Golino D."/>
            <person name="Preece J."/>
            <person name="Michelmore R."/>
        </authorList>
    </citation>
    <scope>NUCLEOTIDE SEQUENCE [LARGE SCALE GENOMIC DNA]</scope>
</reference>
<dbReference type="EMBL" id="CM047899">
    <property type="protein sequence ID" value="KAJ0102545.1"/>
    <property type="molecule type" value="Genomic_DNA"/>
</dbReference>
<organism evidence="1 2">
    <name type="scientific">Pistacia atlantica</name>
    <dbReference type="NCBI Taxonomy" id="434234"/>
    <lineage>
        <taxon>Eukaryota</taxon>
        <taxon>Viridiplantae</taxon>
        <taxon>Streptophyta</taxon>
        <taxon>Embryophyta</taxon>
        <taxon>Tracheophyta</taxon>
        <taxon>Spermatophyta</taxon>
        <taxon>Magnoliopsida</taxon>
        <taxon>eudicotyledons</taxon>
        <taxon>Gunneridae</taxon>
        <taxon>Pentapetalae</taxon>
        <taxon>rosids</taxon>
        <taxon>malvids</taxon>
        <taxon>Sapindales</taxon>
        <taxon>Anacardiaceae</taxon>
        <taxon>Pistacia</taxon>
    </lineage>
</organism>
<sequence length="124" mass="14115">MGQMANKSAFDWIANDPKIVTASTIISRLMDDIVSPMREHVASAVECYMKQHGVTEEEVRKLFRKEISNAWKDINQEFLKPTAVPVPLLGRILNQELLRKEDTYTNSYKLKDDVASVLLNPVPL</sequence>
<accession>A0ACC1BU06</accession>
<comment type="caution">
    <text evidence="1">The sequence shown here is derived from an EMBL/GenBank/DDBJ whole genome shotgun (WGS) entry which is preliminary data.</text>
</comment>
<name>A0ACC1BU06_9ROSI</name>
<dbReference type="Proteomes" id="UP001164250">
    <property type="component" value="Chromosome 3"/>
</dbReference>
<evidence type="ECO:0000313" key="1">
    <source>
        <dbReference type="EMBL" id="KAJ0102545.1"/>
    </source>
</evidence>
<protein>
    <submittedName>
        <fullName evidence="1">Uncharacterized protein</fullName>
    </submittedName>
</protein>
<keyword evidence="2" id="KW-1185">Reference proteome</keyword>
<evidence type="ECO:0000313" key="2">
    <source>
        <dbReference type="Proteomes" id="UP001164250"/>
    </source>
</evidence>
<proteinExistence type="predicted"/>